<keyword evidence="2" id="KW-1133">Transmembrane helix</keyword>
<dbReference type="AlphaFoldDB" id="A0A6H5HYB2"/>
<evidence type="ECO:0000256" key="2">
    <source>
        <dbReference type="SAM" id="Phobius"/>
    </source>
</evidence>
<feature type="region of interest" description="Disordered" evidence="1">
    <location>
        <begin position="37"/>
        <end position="59"/>
    </location>
</feature>
<protein>
    <submittedName>
        <fullName evidence="3">Uncharacterized protein</fullName>
    </submittedName>
</protein>
<sequence>MVNVQVHQVSLSHVTALLAALIWIVYQNPVDNGHDHVPLSPVLAPQTHGKTSRHNRLKI</sequence>
<dbReference type="EMBL" id="CADCXV010000245">
    <property type="protein sequence ID" value="CAB0029062.1"/>
    <property type="molecule type" value="Genomic_DNA"/>
</dbReference>
<feature type="non-terminal residue" evidence="3">
    <location>
        <position position="59"/>
    </location>
</feature>
<reference evidence="3 4" key="1">
    <citation type="submission" date="2020-02" db="EMBL/GenBank/DDBJ databases">
        <authorList>
            <person name="Ferguson B K."/>
        </authorList>
    </citation>
    <scope>NUCLEOTIDE SEQUENCE [LARGE SCALE GENOMIC DNA]</scope>
</reference>
<proteinExistence type="predicted"/>
<evidence type="ECO:0000313" key="3">
    <source>
        <dbReference type="EMBL" id="CAB0029062.1"/>
    </source>
</evidence>
<accession>A0A6H5HYB2</accession>
<feature type="transmembrane region" description="Helical" evidence="2">
    <location>
        <begin position="6"/>
        <end position="26"/>
    </location>
</feature>
<evidence type="ECO:0000313" key="4">
    <source>
        <dbReference type="Proteomes" id="UP000479190"/>
    </source>
</evidence>
<keyword evidence="4" id="KW-1185">Reference proteome</keyword>
<keyword evidence="2" id="KW-0472">Membrane</keyword>
<name>A0A6H5HYB2_9HYME</name>
<gene>
    <name evidence="3" type="ORF">TBRA_LOCUS1150</name>
</gene>
<feature type="compositionally biased region" description="Basic residues" evidence="1">
    <location>
        <begin position="50"/>
        <end position="59"/>
    </location>
</feature>
<dbReference type="Proteomes" id="UP000479190">
    <property type="component" value="Unassembled WGS sequence"/>
</dbReference>
<keyword evidence="2" id="KW-0812">Transmembrane</keyword>
<evidence type="ECO:0000256" key="1">
    <source>
        <dbReference type="SAM" id="MobiDB-lite"/>
    </source>
</evidence>
<organism evidence="3 4">
    <name type="scientific">Trichogramma brassicae</name>
    <dbReference type="NCBI Taxonomy" id="86971"/>
    <lineage>
        <taxon>Eukaryota</taxon>
        <taxon>Metazoa</taxon>
        <taxon>Ecdysozoa</taxon>
        <taxon>Arthropoda</taxon>
        <taxon>Hexapoda</taxon>
        <taxon>Insecta</taxon>
        <taxon>Pterygota</taxon>
        <taxon>Neoptera</taxon>
        <taxon>Endopterygota</taxon>
        <taxon>Hymenoptera</taxon>
        <taxon>Apocrita</taxon>
        <taxon>Proctotrupomorpha</taxon>
        <taxon>Chalcidoidea</taxon>
        <taxon>Trichogrammatidae</taxon>
        <taxon>Trichogramma</taxon>
    </lineage>
</organism>